<dbReference type="PATRIC" id="fig|280871.6.peg.5968"/>
<proteinExistence type="predicted"/>
<dbReference type="AlphaFoldDB" id="A0A0D1IWB2"/>
<gene>
    <name evidence="1" type="ORF">TL10_28770</name>
</gene>
<accession>A0A0D1IWB2</accession>
<reference evidence="1 2" key="1">
    <citation type="submission" date="2015-01" db="EMBL/GenBank/DDBJ databases">
        <title>Genome sequence of Mycobacterium llatzerense and Mycobacterium immunogenum recovered from brain abscess.</title>
        <authorList>
            <person name="Greninger A.L."/>
            <person name="Langelier C."/>
            <person name="Cunningham G."/>
            <person name="Chiu C.Y."/>
            <person name="Miller S."/>
        </authorList>
    </citation>
    <scope>NUCLEOTIDE SEQUENCE [LARGE SCALE GENOMIC DNA]</scope>
    <source>
        <strain evidence="1 2">CLUC14</strain>
    </source>
</reference>
<dbReference type="EMBL" id="JXST01000074">
    <property type="protein sequence ID" value="KIU13638.1"/>
    <property type="molecule type" value="Genomic_DNA"/>
</dbReference>
<evidence type="ECO:0000313" key="2">
    <source>
        <dbReference type="Proteomes" id="UP000032221"/>
    </source>
</evidence>
<comment type="caution">
    <text evidence="1">The sequence shown here is derived from an EMBL/GenBank/DDBJ whole genome shotgun (WGS) entry which is preliminary data.</text>
</comment>
<keyword evidence="2" id="KW-1185">Reference proteome</keyword>
<dbReference type="STRING" id="280871.TL10_28770"/>
<organism evidence="1 2">
    <name type="scientific">Mycolicibacterium llatzerense</name>
    <dbReference type="NCBI Taxonomy" id="280871"/>
    <lineage>
        <taxon>Bacteria</taxon>
        <taxon>Bacillati</taxon>
        <taxon>Actinomycetota</taxon>
        <taxon>Actinomycetes</taxon>
        <taxon>Mycobacteriales</taxon>
        <taxon>Mycobacteriaceae</taxon>
        <taxon>Mycolicibacterium</taxon>
    </lineage>
</organism>
<name>A0A0D1IWB2_9MYCO</name>
<sequence>MVASFGLGLDSTSMIVRWMTDPASRDFDLSELAVVSAMTGHESQATISAMSRLIIPMLAAHSVRFIQVARAQRRTTRAGAGVVVLDDSRWPSRLHADGIYTLGDEMLAAATLPQLGGKRLCSVHAKGDALDPVIARITKGHRYRHAVGFEADERSRSDKDRLHDTDLRRGWYPLQDWGWTRRDCAQYLLDVLGEEIPKSCCGFCPFAMSSAAGRDQVITRYRREPNLAADALFLEYVARSINPSQTLIVGSSAADLVADAELTEALALFQSRLDSAEWSLYEVRRVVRPARNGRGITARALEVLATGTRTAMADQLAAQPGRRVVGADGIVRHILRDRSEGDTDHLFVAAPAGPQSKKRSGFEQWWQEATGEGLF</sequence>
<evidence type="ECO:0008006" key="3">
    <source>
        <dbReference type="Google" id="ProtNLM"/>
    </source>
</evidence>
<evidence type="ECO:0000313" key="1">
    <source>
        <dbReference type="EMBL" id="KIU13638.1"/>
    </source>
</evidence>
<dbReference type="Proteomes" id="UP000032221">
    <property type="component" value="Unassembled WGS sequence"/>
</dbReference>
<protein>
    <recommendedName>
        <fullName evidence="3">Phosphoadenosine phosphosulfate reductase</fullName>
    </recommendedName>
</protein>